<dbReference type="eggNOG" id="KOG0039">
    <property type="taxonomic scope" value="Eukaryota"/>
</dbReference>
<feature type="compositionally biased region" description="Polar residues" evidence="1">
    <location>
        <begin position="1"/>
        <end position="20"/>
    </location>
</feature>
<name>A0A0C4EFZ4_MAGP6</name>
<proteinExistence type="predicted"/>
<dbReference type="OrthoDB" id="167398at2759"/>
<evidence type="ECO:0000313" key="4">
    <source>
        <dbReference type="Proteomes" id="UP000011715"/>
    </source>
</evidence>
<dbReference type="Proteomes" id="UP000011715">
    <property type="component" value="Unassembled WGS sequence"/>
</dbReference>
<dbReference type="AlphaFoldDB" id="A0A0C4EFZ4"/>
<evidence type="ECO:0000313" key="2">
    <source>
        <dbReference type="EMBL" id="KLU92765.1"/>
    </source>
</evidence>
<evidence type="ECO:0000313" key="3">
    <source>
        <dbReference type="EnsemblFungi" id="MAPG_11706T0"/>
    </source>
</evidence>
<dbReference type="EMBL" id="ADBL01002904">
    <property type="status" value="NOT_ANNOTATED_CDS"/>
    <property type="molecule type" value="Genomic_DNA"/>
</dbReference>
<organism evidence="3 4">
    <name type="scientific">Magnaporthiopsis poae (strain ATCC 64411 / 73-15)</name>
    <name type="common">Kentucky bluegrass fungus</name>
    <name type="synonym">Magnaporthe poae</name>
    <dbReference type="NCBI Taxonomy" id="644358"/>
    <lineage>
        <taxon>Eukaryota</taxon>
        <taxon>Fungi</taxon>
        <taxon>Dikarya</taxon>
        <taxon>Ascomycota</taxon>
        <taxon>Pezizomycotina</taxon>
        <taxon>Sordariomycetes</taxon>
        <taxon>Sordariomycetidae</taxon>
        <taxon>Magnaporthales</taxon>
        <taxon>Magnaporthaceae</taxon>
        <taxon>Magnaporthiopsis</taxon>
    </lineage>
</organism>
<dbReference type="STRING" id="644358.A0A0C4EFZ4"/>
<feature type="region of interest" description="Disordered" evidence="1">
    <location>
        <begin position="1"/>
        <end position="27"/>
    </location>
</feature>
<reference evidence="2" key="1">
    <citation type="submission" date="2010-05" db="EMBL/GenBank/DDBJ databases">
        <title>The Genome Sequence of Magnaporthe poae strain ATCC 64411.</title>
        <authorList>
            <consortium name="The Broad Institute Genome Sequencing Platform"/>
            <consortium name="Broad Institute Genome Sequencing Center for Infectious Disease"/>
            <person name="Ma L.-J."/>
            <person name="Dead R."/>
            <person name="Young S."/>
            <person name="Zeng Q."/>
            <person name="Koehrsen M."/>
            <person name="Alvarado L."/>
            <person name="Berlin A."/>
            <person name="Chapman S.B."/>
            <person name="Chen Z."/>
            <person name="Freedman E."/>
            <person name="Gellesch M."/>
            <person name="Goldberg J."/>
            <person name="Griggs A."/>
            <person name="Gujja S."/>
            <person name="Heilman E.R."/>
            <person name="Heiman D."/>
            <person name="Hepburn T."/>
            <person name="Howarth C."/>
            <person name="Jen D."/>
            <person name="Larson L."/>
            <person name="Mehta T."/>
            <person name="Neiman D."/>
            <person name="Pearson M."/>
            <person name="Roberts A."/>
            <person name="Saif S."/>
            <person name="Shea T."/>
            <person name="Shenoy N."/>
            <person name="Sisk P."/>
            <person name="Stolte C."/>
            <person name="Sykes S."/>
            <person name="Walk T."/>
            <person name="White J."/>
            <person name="Yandava C."/>
            <person name="Haas B."/>
            <person name="Nusbaum C."/>
            <person name="Birren B."/>
        </authorList>
    </citation>
    <scope>NUCLEOTIDE SEQUENCE</scope>
    <source>
        <strain evidence="2">ATCC 64411</strain>
    </source>
</reference>
<reference evidence="3" key="4">
    <citation type="journal article" date="2015" name="G3 (Bethesda)">
        <title>Genome sequences of three phytopathogenic species of the Magnaporthaceae family of fungi.</title>
        <authorList>
            <person name="Okagaki L.H."/>
            <person name="Nunes C.C."/>
            <person name="Sailsbery J."/>
            <person name="Clay B."/>
            <person name="Brown D."/>
            <person name="John T."/>
            <person name="Oh Y."/>
            <person name="Young N."/>
            <person name="Fitzgerald M."/>
            <person name="Haas B.J."/>
            <person name="Zeng Q."/>
            <person name="Young S."/>
            <person name="Adiconis X."/>
            <person name="Fan L."/>
            <person name="Levin J.Z."/>
            <person name="Mitchell T.K."/>
            <person name="Okubara P.A."/>
            <person name="Farman M.L."/>
            <person name="Kohn L.M."/>
            <person name="Birren B."/>
            <person name="Ma L.-J."/>
            <person name="Dean R.A."/>
        </authorList>
    </citation>
    <scope>NUCLEOTIDE SEQUENCE</scope>
    <source>
        <strain evidence="3">ATCC 64411 / 73-15</strain>
    </source>
</reference>
<reference evidence="2" key="3">
    <citation type="submission" date="2011-03" db="EMBL/GenBank/DDBJ databases">
        <title>Annotation of Magnaporthe poae ATCC 64411.</title>
        <authorList>
            <person name="Ma L.-J."/>
            <person name="Dead R."/>
            <person name="Young S.K."/>
            <person name="Zeng Q."/>
            <person name="Gargeya S."/>
            <person name="Fitzgerald M."/>
            <person name="Haas B."/>
            <person name="Abouelleil A."/>
            <person name="Alvarado L."/>
            <person name="Arachchi H.M."/>
            <person name="Berlin A."/>
            <person name="Brown A."/>
            <person name="Chapman S.B."/>
            <person name="Chen Z."/>
            <person name="Dunbar C."/>
            <person name="Freedman E."/>
            <person name="Gearin G."/>
            <person name="Gellesch M."/>
            <person name="Goldberg J."/>
            <person name="Griggs A."/>
            <person name="Gujja S."/>
            <person name="Heiman D."/>
            <person name="Howarth C."/>
            <person name="Larson L."/>
            <person name="Lui A."/>
            <person name="MacDonald P.J.P."/>
            <person name="Mehta T."/>
            <person name="Montmayeur A."/>
            <person name="Murphy C."/>
            <person name="Neiman D."/>
            <person name="Pearson M."/>
            <person name="Priest M."/>
            <person name="Roberts A."/>
            <person name="Saif S."/>
            <person name="Shea T."/>
            <person name="Shenoy N."/>
            <person name="Sisk P."/>
            <person name="Stolte C."/>
            <person name="Sykes S."/>
            <person name="Yandava C."/>
            <person name="Wortman J."/>
            <person name="Nusbaum C."/>
            <person name="Birren B."/>
        </authorList>
    </citation>
    <scope>NUCLEOTIDE SEQUENCE</scope>
    <source>
        <strain evidence="2">ATCC 64411</strain>
    </source>
</reference>
<protein>
    <submittedName>
        <fullName evidence="2 3">Uncharacterized protein</fullName>
    </submittedName>
</protein>
<dbReference type="VEuPathDB" id="FungiDB:MAPG_11706"/>
<reference evidence="3" key="5">
    <citation type="submission" date="2015-06" db="UniProtKB">
        <authorList>
            <consortium name="EnsemblFungi"/>
        </authorList>
    </citation>
    <scope>IDENTIFICATION</scope>
    <source>
        <strain evidence="3">ATCC 64411</strain>
    </source>
</reference>
<reference evidence="4" key="2">
    <citation type="submission" date="2010-05" db="EMBL/GenBank/DDBJ databases">
        <title>The genome sequence of Magnaporthe poae strain ATCC 64411.</title>
        <authorList>
            <person name="Ma L.-J."/>
            <person name="Dead R."/>
            <person name="Young S."/>
            <person name="Zeng Q."/>
            <person name="Koehrsen M."/>
            <person name="Alvarado L."/>
            <person name="Berlin A."/>
            <person name="Chapman S.B."/>
            <person name="Chen Z."/>
            <person name="Freedman E."/>
            <person name="Gellesch M."/>
            <person name="Goldberg J."/>
            <person name="Griggs A."/>
            <person name="Gujja S."/>
            <person name="Heilman E.R."/>
            <person name="Heiman D."/>
            <person name="Hepburn T."/>
            <person name="Howarth C."/>
            <person name="Jen D."/>
            <person name="Larson L."/>
            <person name="Mehta T."/>
            <person name="Neiman D."/>
            <person name="Pearson M."/>
            <person name="Roberts A."/>
            <person name="Saif S."/>
            <person name="Shea T."/>
            <person name="Shenoy N."/>
            <person name="Sisk P."/>
            <person name="Stolte C."/>
            <person name="Sykes S."/>
            <person name="Walk T."/>
            <person name="White J."/>
            <person name="Yandava C."/>
            <person name="Haas B."/>
            <person name="Nusbaum C."/>
            <person name="Birren B."/>
        </authorList>
    </citation>
    <scope>NUCLEOTIDE SEQUENCE [LARGE SCALE GENOMIC DNA]</scope>
    <source>
        <strain evidence="4">ATCC 64411 / 73-15</strain>
    </source>
</reference>
<sequence>MCRARTGTQSRAGTSMSISQPRPHAAVGEPPVVSHAECYAASAGVPAAQPVGGEVKSVALGRVSRKCLTARRHHEAPRGAGRSYYSNGRVSDILRCDRVLLLAGGIGITGMLPWMHQQPSVKLVWSVAESARCLVEAVDLEAAPGNNARMVSRFDVRELVACEAEAGWDRFGVAVSWPGSVCDDVRAAVAEAGRNGRTVFALEVDAYSWCESVRVWAPLLSSRQPDGMCASDESVFDLSR</sequence>
<evidence type="ECO:0000256" key="1">
    <source>
        <dbReference type="SAM" id="MobiDB-lite"/>
    </source>
</evidence>
<keyword evidence="4" id="KW-1185">Reference proteome</keyword>
<gene>
    <name evidence="2" type="ORF">MAPG_11706</name>
</gene>
<accession>A0A0C4EFZ4</accession>
<dbReference type="EnsemblFungi" id="MAPG_11706T0">
    <property type="protein sequence ID" value="MAPG_11706T0"/>
    <property type="gene ID" value="MAPG_11706"/>
</dbReference>
<dbReference type="EMBL" id="GL876987">
    <property type="protein sequence ID" value="KLU92765.1"/>
    <property type="molecule type" value="Genomic_DNA"/>
</dbReference>